<dbReference type="PROSITE" id="PS51679">
    <property type="entry name" value="SAM_MT_C5"/>
    <property type="match status" value="1"/>
</dbReference>
<dbReference type="NCBIfam" id="TIGR00675">
    <property type="entry name" value="dcm"/>
    <property type="match status" value="1"/>
</dbReference>
<protein>
    <recommendedName>
        <fullName evidence="1">DNA (cytosine-5-)-methyltransferase</fullName>
        <ecNumber evidence="1">2.1.1.37</ecNumber>
    </recommendedName>
</protein>
<evidence type="ECO:0000256" key="5">
    <source>
        <dbReference type="ARBA" id="ARBA00022747"/>
    </source>
</evidence>
<dbReference type="EC" id="2.1.1.37" evidence="1"/>
<dbReference type="Gene3D" id="3.90.120.10">
    <property type="entry name" value="DNA Methylase, subunit A, domain 2"/>
    <property type="match status" value="1"/>
</dbReference>
<dbReference type="AlphaFoldDB" id="A0A4Q8B8X3"/>
<keyword evidence="5" id="KW-0680">Restriction system</keyword>
<evidence type="ECO:0000313" key="8">
    <source>
        <dbReference type="EMBL" id="RZU73631.1"/>
    </source>
</evidence>
<dbReference type="Gene3D" id="3.40.50.150">
    <property type="entry name" value="Vaccinia Virus protein VP39"/>
    <property type="match status" value="1"/>
</dbReference>
<dbReference type="PRINTS" id="PR00105">
    <property type="entry name" value="C5METTRFRASE"/>
</dbReference>
<dbReference type="InterPro" id="IPR050390">
    <property type="entry name" value="C5-Methyltransferase"/>
</dbReference>
<keyword evidence="3 6" id="KW-0808">Transferase</keyword>
<keyword evidence="2 6" id="KW-0489">Methyltransferase</keyword>
<evidence type="ECO:0000256" key="4">
    <source>
        <dbReference type="ARBA" id="ARBA00022691"/>
    </source>
</evidence>
<evidence type="ECO:0000256" key="3">
    <source>
        <dbReference type="ARBA" id="ARBA00022679"/>
    </source>
</evidence>
<dbReference type="PANTHER" id="PTHR10629:SF52">
    <property type="entry name" value="DNA (CYTOSINE-5)-METHYLTRANSFERASE 1"/>
    <property type="match status" value="1"/>
</dbReference>
<dbReference type="GO" id="GO:0044027">
    <property type="term" value="P:negative regulation of gene expression via chromosomal CpG island methylation"/>
    <property type="evidence" value="ECO:0007669"/>
    <property type="project" value="TreeGrafter"/>
</dbReference>
<dbReference type="GO" id="GO:0003677">
    <property type="term" value="F:DNA binding"/>
    <property type="evidence" value="ECO:0007669"/>
    <property type="project" value="TreeGrafter"/>
</dbReference>
<name>A0A4Q8B8X3_9ACTN</name>
<gene>
    <name evidence="8" type="ORF">EV384_2047</name>
</gene>
<dbReference type="RefSeq" id="WP_130332292.1">
    <property type="nucleotide sequence ID" value="NZ_SHLD01000001.1"/>
</dbReference>
<feature type="active site" evidence="6">
    <location>
        <position position="79"/>
    </location>
</feature>
<keyword evidence="9" id="KW-1185">Reference proteome</keyword>
<dbReference type="GO" id="GO:0032259">
    <property type="term" value="P:methylation"/>
    <property type="evidence" value="ECO:0007669"/>
    <property type="project" value="UniProtKB-KW"/>
</dbReference>
<dbReference type="PANTHER" id="PTHR10629">
    <property type="entry name" value="CYTOSINE-SPECIFIC METHYLTRANSFERASE"/>
    <property type="match status" value="1"/>
</dbReference>
<proteinExistence type="inferred from homology"/>
<dbReference type="OrthoDB" id="9813719at2"/>
<evidence type="ECO:0000256" key="7">
    <source>
        <dbReference type="RuleBase" id="RU000416"/>
    </source>
</evidence>
<evidence type="ECO:0000256" key="2">
    <source>
        <dbReference type="ARBA" id="ARBA00022603"/>
    </source>
</evidence>
<sequence length="369" mass="40886">MHTVVDLFAGCGGGSMGFEKAGFKTLAAIEIDADAAAAFALNVGVKPIVKDIRDVSVEELQAVGVQTGELTLLFGCPPCQSFTVLRRGSAASDHDLRRNSLIFEYLRLVEVLRPRHIAFENVPGLVNGRWSEYFEIFREELDAMGYRIAWDVIDAADYGVPQRRKRVLVIGSRVTEPQLPEPTHGPKGAKKPYVTVRQAIYGLPELAPGEADSHDPFHKARRHSQLALRRLAHIPEGGGRADLPEELVLKCHKNHNGHYDIYGRMWWDRVAPTLTSGCTNVTRGRFAHPEQDRAITLREAMLLQTFPRRAELRGTHDAMALQVGNAVPSLLAERIAEKIAQMERQSVPALNEDSKLAKSVDEIGKVLVP</sequence>
<dbReference type="InterPro" id="IPR001525">
    <property type="entry name" value="C5_MeTfrase"/>
</dbReference>
<accession>A0A4Q8B8X3</accession>
<dbReference type="GO" id="GO:0003886">
    <property type="term" value="F:DNA (cytosine-5-)-methyltransferase activity"/>
    <property type="evidence" value="ECO:0007669"/>
    <property type="project" value="UniProtKB-EC"/>
</dbReference>
<dbReference type="InterPro" id="IPR029063">
    <property type="entry name" value="SAM-dependent_MTases_sf"/>
</dbReference>
<dbReference type="SUPFAM" id="SSF53335">
    <property type="entry name" value="S-adenosyl-L-methionine-dependent methyltransferases"/>
    <property type="match status" value="1"/>
</dbReference>
<reference evidence="8 9" key="1">
    <citation type="submission" date="2019-02" db="EMBL/GenBank/DDBJ databases">
        <title>Sequencing the genomes of 1000 actinobacteria strains.</title>
        <authorList>
            <person name="Klenk H.-P."/>
        </authorList>
    </citation>
    <scope>NUCLEOTIDE SEQUENCE [LARGE SCALE GENOMIC DNA]</scope>
    <source>
        <strain evidence="8 9">DSM 45612</strain>
    </source>
</reference>
<evidence type="ECO:0000256" key="6">
    <source>
        <dbReference type="PROSITE-ProRule" id="PRU01016"/>
    </source>
</evidence>
<organism evidence="8 9">
    <name type="scientific">Micromonospora kangleipakensis</name>
    <dbReference type="NCBI Taxonomy" id="1077942"/>
    <lineage>
        <taxon>Bacteria</taxon>
        <taxon>Bacillati</taxon>
        <taxon>Actinomycetota</taxon>
        <taxon>Actinomycetes</taxon>
        <taxon>Micromonosporales</taxon>
        <taxon>Micromonosporaceae</taxon>
        <taxon>Micromonospora</taxon>
    </lineage>
</organism>
<dbReference type="GO" id="GO:0009307">
    <property type="term" value="P:DNA restriction-modification system"/>
    <property type="evidence" value="ECO:0007669"/>
    <property type="project" value="UniProtKB-KW"/>
</dbReference>
<comment type="caution">
    <text evidence="8">The sequence shown here is derived from an EMBL/GenBank/DDBJ whole genome shotgun (WGS) entry which is preliminary data.</text>
</comment>
<keyword evidence="4 6" id="KW-0949">S-adenosyl-L-methionine</keyword>
<evidence type="ECO:0000313" key="9">
    <source>
        <dbReference type="Proteomes" id="UP000294114"/>
    </source>
</evidence>
<comment type="similarity">
    <text evidence="6 7">Belongs to the class I-like SAM-binding methyltransferase superfamily. C5-methyltransferase family.</text>
</comment>
<dbReference type="EMBL" id="SHLD01000001">
    <property type="protein sequence ID" value="RZU73631.1"/>
    <property type="molecule type" value="Genomic_DNA"/>
</dbReference>
<dbReference type="Proteomes" id="UP000294114">
    <property type="component" value="Unassembled WGS sequence"/>
</dbReference>
<evidence type="ECO:0000256" key="1">
    <source>
        <dbReference type="ARBA" id="ARBA00011975"/>
    </source>
</evidence>
<dbReference type="Pfam" id="PF00145">
    <property type="entry name" value="DNA_methylase"/>
    <property type="match status" value="1"/>
</dbReference>